<dbReference type="RefSeq" id="WP_153925332.1">
    <property type="nucleotide sequence ID" value="NZ_JACRWE010000001.1"/>
</dbReference>
<protein>
    <submittedName>
        <fullName evidence="1">Uncharacterized protein</fullName>
    </submittedName>
</protein>
<evidence type="ECO:0000313" key="2">
    <source>
        <dbReference type="Proteomes" id="UP000609849"/>
    </source>
</evidence>
<name>A0ABR7JKT3_9FIRM</name>
<gene>
    <name evidence="1" type="ORF">H8923_01985</name>
</gene>
<keyword evidence="2" id="KW-1185">Reference proteome</keyword>
<dbReference type="Proteomes" id="UP000609849">
    <property type="component" value="Unassembled WGS sequence"/>
</dbReference>
<reference evidence="1 2" key="1">
    <citation type="submission" date="2020-08" db="EMBL/GenBank/DDBJ databases">
        <authorList>
            <person name="Liu C."/>
            <person name="Sun Q."/>
        </authorList>
    </citation>
    <scope>NUCLEOTIDE SEQUENCE [LARGE SCALE GENOMIC DNA]</scope>
    <source>
        <strain evidence="1 2">NSJ-18</strain>
    </source>
</reference>
<accession>A0ABR7JKT3</accession>
<organism evidence="1 2">
    <name type="scientific">Romboutsia faecis</name>
    <dbReference type="NCBI Taxonomy" id="2764597"/>
    <lineage>
        <taxon>Bacteria</taxon>
        <taxon>Bacillati</taxon>
        <taxon>Bacillota</taxon>
        <taxon>Clostridia</taxon>
        <taxon>Peptostreptococcales</taxon>
        <taxon>Peptostreptococcaceae</taxon>
        <taxon>Romboutsia</taxon>
    </lineage>
</organism>
<evidence type="ECO:0000313" key="1">
    <source>
        <dbReference type="EMBL" id="MBC5995519.1"/>
    </source>
</evidence>
<dbReference type="EMBL" id="JACRWE010000001">
    <property type="protein sequence ID" value="MBC5995519.1"/>
    <property type="molecule type" value="Genomic_DNA"/>
</dbReference>
<sequence length="61" mass="7296">MEIKNPNKKSIYSTQNNYFKNLNPSADEFKERIKDGSYQRDPERYNYEASREAAKAKNIYK</sequence>
<comment type="caution">
    <text evidence="1">The sequence shown here is derived from an EMBL/GenBank/DDBJ whole genome shotgun (WGS) entry which is preliminary data.</text>
</comment>
<proteinExistence type="predicted"/>